<evidence type="ECO:0000256" key="1">
    <source>
        <dbReference type="HAMAP-Rule" id="MF_00691"/>
    </source>
</evidence>
<dbReference type="Proteomes" id="UP000093352">
    <property type="component" value="Unassembled WGS sequence"/>
</dbReference>
<comment type="catalytic activity">
    <reaction evidence="1">
        <text>5-oxo-L-proline + ATP + 2 H2O = L-glutamate + ADP + phosphate + H(+)</text>
        <dbReference type="Rhea" id="RHEA:10348"/>
        <dbReference type="ChEBI" id="CHEBI:15377"/>
        <dbReference type="ChEBI" id="CHEBI:15378"/>
        <dbReference type="ChEBI" id="CHEBI:29985"/>
        <dbReference type="ChEBI" id="CHEBI:30616"/>
        <dbReference type="ChEBI" id="CHEBI:43474"/>
        <dbReference type="ChEBI" id="CHEBI:58402"/>
        <dbReference type="ChEBI" id="CHEBI:456216"/>
        <dbReference type="EC" id="3.5.2.9"/>
    </reaction>
</comment>
<keyword evidence="1" id="KW-0547">Nucleotide-binding</keyword>
<comment type="caution">
    <text evidence="2">The sequence shown here is derived from an EMBL/GenBank/DDBJ whole genome shotgun (WGS) entry which is preliminary data.</text>
</comment>
<keyword evidence="4" id="KW-1185">Reference proteome</keyword>
<comment type="subunit">
    <text evidence="1">Forms a complex composed of PxpA, PxpB and PxpC.</text>
</comment>
<accession>A0A371IP94</accession>
<dbReference type="EMBL" id="MBEW02000001">
    <property type="protein sequence ID" value="RDY22312.1"/>
    <property type="molecule type" value="Genomic_DNA"/>
</dbReference>
<evidence type="ECO:0000313" key="2">
    <source>
        <dbReference type="EMBL" id="RDY22312.1"/>
    </source>
</evidence>
<dbReference type="EC" id="3.5.2.9" evidence="1"/>
<comment type="similarity">
    <text evidence="1">Belongs to the LamB/PxpA family.</text>
</comment>
<dbReference type="CDD" id="cd10787">
    <property type="entry name" value="LamB_YcsF_like"/>
    <property type="match status" value="1"/>
</dbReference>
<organism evidence="2 4">
    <name type="scientific">Criibacterium bergeronii</name>
    <dbReference type="NCBI Taxonomy" id="1871336"/>
    <lineage>
        <taxon>Bacteria</taxon>
        <taxon>Bacillati</taxon>
        <taxon>Bacillota</taxon>
        <taxon>Clostridia</taxon>
        <taxon>Peptostreptococcales</taxon>
        <taxon>Filifactoraceae</taxon>
        <taxon>Criibacterium</taxon>
    </lineage>
</organism>
<sequence>MNKTVDLNSDLGEGFGSYKLGLDEDIIKHVTSANIACGWHAGDPLIMQKTIKNCIANGVGVGAHPSYPDLLGFGRRKMDITPSEAGAYILYQIGALEAFAKEQGTTLQHFKLHGAFYNTVSADPKLAEAVVNTILNYNKELIIMALSGSYIAKLAKQNGLRVAQEVFADRAYNEDGSLVNRKLDGAVIHDENEAIARTKKMVMEGKVTTIDGKEIDIVADSICVHGDNPEAINFVIKIRKALEDEGIKLTSIKNFL</sequence>
<reference evidence="3 5" key="3">
    <citation type="submission" date="2019-07" db="EMBL/GenBank/DDBJ databases">
        <title>Criibacterium bergeronii gen. nov., sp. nov. isolated from human clinical samples.</title>
        <authorList>
            <person name="Maheux A.F."/>
            <person name="Boudreau D.K."/>
            <person name="Berube E."/>
            <person name="Brodeur S."/>
            <person name="Bernard K.A."/>
            <person name="Abed J.Y."/>
            <person name="Ducrey E."/>
            <person name="Guay E.F."/>
            <person name="Raymond F."/>
            <person name="Corbeil J."/>
            <person name="Domingo M.-C."/>
            <person name="Roy P.H."/>
            <person name="Boissinot M."/>
            <person name="Tocheva E.I."/>
            <person name="Omar R.F."/>
        </authorList>
    </citation>
    <scope>NUCLEOTIDE SEQUENCE [LARGE SCALE GENOMIC DNA]</scope>
    <source>
        <strain evidence="3 5">CCRI-24246</strain>
    </source>
</reference>
<dbReference type="GO" id="GO:0005524">
    <property type="term" value="F:ATP binding"/>
    <property type="evidence" value="ECO:0007669"/>
    <property type="project" value="UniProtKB-UniRule"/>
</dbReference>
<dbReference type="EMBL" id="VJXW01000010">
    <property type="protein sequence ID" value="TRW25467.1"/>
    <property type="molecule type" value="Genomic_DNA"/>
</dbReference>
<evidence type="ECO:0000313" key="3">
    <source>
        <dbReference type="EMBL" id="TRW25467.1"/>
    </source>
</evidence>
<protein>
    <recommendedName>
        <fullName evidence="1">5-oxoprolinase subunit A</fullName>
        <shortName evidence="1">5-OPase subunit A</shortName>
        <ecNumber evidence="1">3.5.2.9</ecNumber>
    </recommendedName>
    <alternativeName>
        <fullName evidence="1">5-oxoprolinase (ATP-hydrolyzing) subunit A</fullName>
    </alternativeName>
</protein>
<dbReference type="InterPro" id="IPR005501">
    <property type="entry name" value="LamB/YcsF/PxpA-like"/>
</dbReference>
<dbReference type="NCBIfam" id="NF003816">
    <property type="entry name" value="PRK05406.1-5"/>
    <property type="match status" value="1"/>
</dbReference>
<dbReference type="Gene3D" id="3.20.20.370">
    <property type="entry name" value="Glycoside hydrolase/deacetylase"/>
    <property type="match status" value="1"/>
</dbReference>
<dbReference type="PANTHER" id="PTHR30292">
    <property type="entry name" value="UNCHARACTERIZED PROTEIN YBGL-RELATED"/>
    <property type="match status" value="1"/>
</dbReference>
<dbReference type="RefSeq" id="WP_068911713.1">
    <property type="nucleotide sequence ID" value="NZ_MBEW02000001.1"/>
</dbReference>
<dbReference type="HAMAP" id="MF_00691">
    <property type="entry name" value="PxpA"/>
    <property type="match status" value="1"/>
</dbReference>
<name>A0A371IP94_9FIRM</name>
<dbReference type="NCBIfam" id="NF003814">
    <property type="entry name" value="PRK05406.1-3"/>
    <property type="match status" value="1"/>
</dbReference>
<dbReference type="OrthoDB" id="9773478at2"/>
<comment type="function">
    <text evidence="1">Catalyzes the cleavage of 5-oxoproline to form L-glutamate coupled to the hydrolysis of ATP to ADP and inorganic phosphate.</text>
</comment>
<evidence type="ECO:0000313" key="5">
    <source>
        <dbReference type="Proteomes" id="UP000319424"/>
    </source>
</evidence>
<dbReference type="STRING" id="1871336.BBG48_01215"/>
<dbReference type="AlphaFoldDB" id="A0A371IP94"/>
<dbReference type="GO" id="GO:0017168">
    <property type="term" value="F:5-oxoprolinase (ATP-hydrolyzing) activity"/>
    <property type="evidence" value="ECO:0007669"/>
    <property type="project" value="UniProtKB-UniRule"/>
</dbReference>
<dbReference type="Pfam" id="PF03746">
    <property type="entry name" value="LamB_YcsF"/>
    <property type="match status" value="1"/>
</dbReference>
<dbReference type="GO" id="GO:0005975">
    <property type="term" value="P:carbohydrate metabolic process"/>
    <property type="evidence" value="ECO:0007669"/>
    <property type="project" value="InterPro"/>
</dbReference>
<dbReference type="PANTHER" id="PTHR30292:SF0">
    <property type="entry name" value="5-OXOPROLINASE SUBUNIT A"/>
    <property type="match status" value="1"/>
</dbReference>
<reference evidence="2 4" key="1">
    <citation type="journal article" date="2016" name="Genome Announc.">
        <title>Draft Genome Sequence of Criibacterium bergeronii gen. nov., sp. nov., Strain CCRI-22567T, Isolated from a Vaginal Sample from a Woman with Bacterial Vaginosis.</title>
        <authorList>
            <person name="Maheux A.F."/>
            <person name="Berube E."/>
            <person name="Boudreau D.K."/>
            <person name="Raymond F."/>
            <person name="Corbeil J."/>
            <person name="Roy P.H."/>
            <person name="Boissinot M."/>
            <person name="Omar R.F."/>
        </authorList>
    </citation>
    <scope>NUCLEOTIDE SEQUENCE [LARGE SCALE GENOMIC DNA]</scope>
    <source>
        <strain evidence="2 4">CCRI-22567</strain>
    </source>
</reference>
<dbReference type="SUPFAM" id="SSF88713">
    <property type="entry name" value="Glycoside hydrolase/deacetylase"/>
    <property type="match status" value="1"/>
</dbReference>
<gene>
    <name evidence="1 3" type="primary">pxpA</name>
    <name evidence="2" type="ORF">BBG48_000945</name>
    <name evidence="3" type="ORF">FL857_07550</name>
</gene>
<evidence type="ECO:0000313" key="4">
    <source>
        <dbReference type="Proteomes" id="UP000093352"/>
    </source>
</evidence>
<keyword evidence="1 3" id="KW-0378">Hydrolase</keyword>
<dbReference type="Proteomes" id="UP000319424">
    <property type="component" value="Unassembled WGS sequence"/>
</dbReference>
<dbReference type="InterPro" id="IPR011330">
    <property type="entry name" value="Glyco_hydro/deAcase_b/a-brl"/>
</dbReference>
<keyword evidence="1" id="KW-0067">ATP-binding</keyword>
<reference evidence="2" key="2">
    <citation type="submission" date="2018-07" db="EMBL/GenBank/DDBJ databases">
        <authorList>
            <person name="Quirk P.G."/>
            <person name="Krulwich T.A."/>
        </authorList>
    </citation>
    <scope>NUCLEOTIDE SEQUENCE</scope>
    <source>
        <strain evidence="2">CCRI-22567</strain>
    </source>
</reference>
<proteinExistence type="inferred from homology"/>